<evidence type="ECO:0000259" key="1">
    <source>
        <dbReference type="Pfam" id="PF00535"/>
    </source>
</evidence>
<dbReference type="AlphaFoldDB" id="B2JF91"/>
<reference evidence="3" key="1">
    <citation type="journal article" date="2014" name="Stand. Genomic Sci.">
        <title>Complete genome sequence of Burkholderia phymatum STM815(T), a broad host range and efficient nitrogen-fixing symbiont of Mimosa species.</title>
        <authorList>
            <person name="Moulin L."/>
            <person name="Klonowska A."/>
            <person name="Caroline B."/>
            <person name="Booth K."/>
            <person name="Vriezen J.A."/>
            <person name="Melkonian R."/>
            <person name="James E.K."/>
            <person name="Young J.P."/>
            <person name="Bena G."/>
            <person name="Hauser L."/>
            <person name="Land M."/>
            <person name="Kyrpides N."/>
            <person name="Bruce D."/>
            <person name="Chain P."/>
            <person name="Copeland A."/>
            <person name="Pitluck S."/>
            <person name="Woyke T."/>
            <person name="Lizotte-Waniewski M."/>
            <person name="Bristow J."/>
            <person name="Riley M."/>
        </authorList>
    </citation>
    <scope>NUCLEOTIDE SEQUENCE [LARGE SCALE GENOMIC DNA]</scope>
    <source>
        <strain evidence="3">DSM 17167 / CIP 108236 / LMG 21445 / STM815</strain>
    </source>
</reference>
<dbReference type="PANTHER" id="PTHR22916">
    <property type="entry name" value="GLYCOSYLTRANSFERASE"/>
    <property type="match status" value="1"/>
</dbReference>
<protein>
    <submittedName>
        <fullName evidence="2">Glycosyl transferase family 2</fullName>
    </submittedName>
</protein>
<dbReference type="OrthoDB" id="8564828at2"/>
<keyword evidence="2" id="KW-0808">Transferase</keyword>
<dbReference type="CDD" id="cd00761">
    <property type="entry name" value="Glyco_tranf_GTA_type"/>
    <property type="match status" value="1"/>
</dbReference>
<dbReference type="KEGG" id="bph:Bphy_2284"/>
<dbReference type="eggNOG" id="COG1215">
    <property type="taxonomic scope" value="Bacteria"/>
</dbReference>
<organism evidence="2 3">
    <name type="scientific">Paraburkholderia phymatum (strain DSM 17167 / CIP 108236 / LMG 21445 / STM815)</name>
    <name type="common">Burkholderia phymatum</name>
    <dbReference type="NCBI Taxonomy" id="391038"/>
    <lineage>
        <taxon>Bacteria</taxon>
        <taxon>Pseudomonadati</taxon>
        <taxon>Pseudomonadota</taxon>
        <taxon>Betaproteobacteria</taxon>
        <taxon>Burkholderiales</taxon>
        <taxon>Burkholderiaceae</taxon>
        <taxon>Paraburkholderia</taxon>
    </lineage>
</organism>
<dbReference type="STRING" id="391038.Bphy_2284"/>
<accession>B2JF91</accession>
<evidence type="ECO:0000313" key="2">
    <source>
        <dbReference type="EMBL" id="ACC71459.1"/>
    </source>
</evidence>
<dbReference type="CAZy" id="GT2">
    <property type="family name" value="Glycosyltransferase Family 2"/>
</dbReference>
<dbReference type="RefSeq" id="WP_012401665.1">
    <property type="nucleotide sequence ID" value="NC_010622.1"/>
</dbReference>
<dbReference type="Proteomes" id="UP000001192">
    <property type="component" value="Chromosome 1"/>
</dbReference>
<dbReference type="InterPro" id="IPR001173">
    <property type="entry name" value="Glyco_trans_2-like"/>
</dbReference>
<dbReference type="HOGENOM" id="CLU_025996_0_7_4"/>
<evidence type="ECO:0000313" key="3">
    <source>
        <dbReference type="Proteomes" id="UP000001192"/>
    </source>
</evidence>
<dbReference type="InterPro" id="IPR029044">
    <property type="entry name" value="Nucleotide-diphossugar_trans"/>
</dbReference>
<keyword evidence="3" id="KW-1185">Reference proteome</keyword>
<dbReference type="GO" id="GO:0016758">
    <property type="term" value="F:hexosyltransferase activity"/>
    <property type="evidence" value="ECO:0007669"/>
    <property type="project" value="UniProtKB-ARBA"/>
</dbReference>
<proteinExistence type="predicted"/>
<dbReference type="EMBL" id="CP001043">
    <property type="protein sequence ID" value="ACC71459.1"/>
    <property type="molecule type" value="Genomic_DNA"/>
</dbReference>
<gene>
    <name evidence="2" type="ordered locus">Bphy_2284</name>
</gene>
<sequence>MNQVTVVICNYNYARFLGAAIDSALAQDYPHVRVLVIDDGSTDGSRRVIESYGSRIAAVFKSNGGQGSAYNCAISLLESGYAVMLDADDVLYPTAVSRAVEVMDRGYAKAQFRLDVMDGAGRHTGTHVPHSDPPETCGDLLAQGWLYPSPPASGHVYQVSALKRIFPVPDTKFNRYGADFYAIYGVALQGRVASIPCSLGGYRIHQNSASDASFANSEDYGEVSQAFDERWSMLRQIAAKRIGVVLPSTCHDFAIEKARFCSCVYHAPLASRWHWLLKESGNYLHTVIANPFWGLRKKMGTLVLSSLCLLPFPSVSDFAVRYIVNPASRRRRAA</sequence>
<dbReference type="Gene3D" id="3.90.550.10">
    <property type="entry name" value="Spore Coat Polysaccharide Biosynthesis Protein SpsA, Chain A"/>
    <property type="match status" value="1"/>
</dbReference>
<dbReference type="Pfam" id="PF00535">
    <property type="entry name" value="Glycos_transf_2"/>
    <property type="match status" value="1"/>
</dbReference>
<feature type="domain" description="Glycosyltransferase 2-like" evidence="1">
    <location>
        <begin position="5"/>
        <end position="124"/>
    </location>
</feature>
<name>B2JF91_PARP8</name>
<dbReference type="SUPFAM" id="SSF53448">
    <property type="entry name" value="Nucleotide-diphospho-sugar transferases"/>
    <property type="match status" value="1"/>
</dbReference>